<feature type="transmembrane region" description="Helical" evidence="12">
    <location>
        <begin position="234"/>
        <end position="254"/>
    </location>
</feature>
<dbReference type="Pfam" id="PF03901">
    <property type="entry name" value="Glyco_transf_22"/>
    <property type="match status" value="1"/>
</dbReference>
<evidence type="ECO:0000256" key="6">
    <source>
        <dbReference type="ARBA" id="ARBA00022692"/>
    </source>
</evidence>
<evidence type="ECO:0000256" key="12">
    <source>
        <dbReference type="RuleBase" id="RU363075"/>
    </source>
</evidence>
<evidence type="ECO:0000256" key="7">
    <source>
        <dbReference type="ARBA" id="ARBA00022824"/>
    </source>
</evidence>
<keyword evidence="4 12" id="KW-0328">Glycosyltransferase</keyword>
<comment type="similarity">
    <text evidence="3 12">Belongs to the glycosyltransferase 22 family.</text>
</comment>
<feature type="transmembrane region" description="Helical" evidence="12">
    <location>
        <begin position="190"/>
        <end position="214"/>
    </location>
</feature>
<name>A0A8X7MUL7_9BASI</name>
<keyword evidence="13" id="KW-0732">Signal</keyword>
<evidence type="ECO:0000256" key="2">
    <source>
        <dbReference type="ARBA" id="ARBA00004922"/>
    </source>
</evidence>
<comment type="pathway">
    <text evidence="2">Protein modification; protein glycosylation.</text>
</comment>
<dbReference type="Proteomes" id="UP000077684">
    <property type="component" value="Unassembled WGS sequence"/>
</dbReference>
<reference evidence="14" key="1">
    <citation type="submission" date="2016-04" db="EMBL/GenBank/DDBJ databases">
        <authorList>
            <person name="Nguyen H.D."/>
            <person name="Samba Siva P."/>
            <person name="Cullis J."/>
            <person name="Levesque C.A."/>
            <person name="Hambleton S."/>
        </authorList>
    </citation>
    <scope>NUCLEOTIDE SEQUENCE</scope>
    <source>
        <strain evidence="14">DAOMC 236426</strain>
    </source>
</reference>
<keyword evidence="8 12" id="KW-1133">Transmembrane helix</keyword>
<comment type="function">
    <text evidence="10">Mannosyltransferase that operates in the biosynthetic pathway of dolichol-linked oligosaccharides, the glycan precursors employed in protein asparagine (N)-glycosylation. The assembly of dolichol-linked oligosaccharides begins on the cytosolic side of the endoplasmic reticulum membrane and finishes in its lumen. The sequential addition of sugars to dolichol pyrophosphate produces dolichol-linked oligosaccharides containing fourteen sugars, including two GlcNAcs, nine mannoses and three glucoses. Once assembled, the oligosaccharide is transferred from the lipid to nascent proteins by oligosaccharyltransferases. In the lumen of the endoplasmic reticulum, adds the eighth mannose residue in an alpha-1,6 linkage onto Man(7)GlcNAc(2)-PP-dolichol to produce Man(8)GlcNAc(2)-PP-dolichol.</text>
</comment>
<comment type="caution">
    <text evidence="14">The sequence shown here is derived from an EMBL/GenBank/DDBJ whole genome shotgun (WGS) entry which is preliminary data.</text>
</comment>
<accession>A0A8X7MUL7</accession>
<dbReference type="InterPro" id="IPR005599">
    <property type="entry name" value="GPI_mannosylTrfase"/>
</dbReference>
<comment type="catalytic activity">
    <reaction evidence="11">
        <text>an alpha-D-Man-(1-&gt;2)-alpha-D-Man-(1-&gt;2)-alpha-D-Man-(1-&gt;3)-[alpha-D-Man-(1-&gt;2)-alpha-D-Man-(1-&gt;3)-alpha-D-Man-(1-&gt;6)]-beta-D-Man-(1-&gt;4)-beta-D-GlcNAc-(1-&gt;4)-alpha-D-GlcNAc-diphospho-di-trans,poly-cis-dolichol + a di-trans,poly-cis-dolichyl beta-D-mannosyl phosphate = an alpha-D-Man-(1-&gt;2)-alpha-D-Man-(1-&gt;2)-alpha-D-Man-(1-&gt;3)-[alpha-D-Man-(1-&gt;2)-alpha-D-Man-(1-&gt;3)-[alpha-D-Man-(1-&gt;6)]-alpha-D-Man-(1-&gt;6)]-beta-D-Man-(1-&gt;4)-beta-D-GlcNAc-(1-&gt;4)-alpha-D-GlcNAc-diphospho-di-trans,poly-cis-dolichol + a di-trans,poly-cis-dolichyl phosphate + H(+)</text>
        <dbReference type="Rhea" id="RHEA:29535"/>
        <dbReference type="Rhea" id="RHEA-COMP:19498"/>
        <dbReference type="Rhea" id="RHEA-COMP:19501"/>
        <dbReference type="Rhea" id="RHEA-COMP:19518"/>
        <dbReference type="Rhea" id="RHEA-COMP:19519"/>
        <dbReference type="ChEBI" id="CHEBI:15378"/>
        <dbReference type="ChEBI" id="CHEBI:57683"/>
        <dbReference type="ChEBI" id="CHEBI:58211"/>
        <dbReference type="ChEBI" id="CHEBI:132517"/>
        <dbReference type="ChEBI" id="CHEBI:132519"/>
        <dbReference type="EC" id="2.4.1.260"/>
    </reaction>
    <physiologicalReaction direction="left-to-right" evidence="11">
        <dbReference type="Rhea" id="RHEA:29536"/>
    </physiologicalReaction>
</comment>
<evidence type="ECO:0000256" key="10">
    <source>
        <dbReference type="ARBA" id="ARBA00044721"/>
    </source>
</evidence>
<evidence type="ECO:0000256" key="11">
    <source>
        <dbReference type="ARBA" id="ARBA00048899"/>
    </source>
</evidence>
<evidence type="ECO:0000313" key="15">
    <source>
        <dbReference type="Proteomes" id="UP000077684"/>
    </source>
</evidence>
<keyword evidence="7 12" id="KW-0256">Endoplasmic reticulum</keyword>
<evidence type="ECO:0000256" key="9">
    <source>
        <dbReference type="ARBA" id="ARBA00023136"/>
    </source>
</evidence>
<evidence type="ECO:0000256" key="5">
    <source>
        <dbReference type="ARBA" id="ARBA00022679"/>
    </source>
</evidence>
<dbReference type="AlphaFoldDB" id="A0A8X7MUL7"/>
<evidence type="ECO:0000256" key="8">
    <source>
        <dbReference type="ARBA" id="ARBA00022989"/>
    </source>
</evidence>
<comment type="caution">
    <text evidence="12">Lacks conserved residue(s) required for the propagation of feature annotation.</text>
</comment>
<keyword evidence="9 12" id="KW-0472">Membrane</keyword>
<keyword evidence="6 12" id="KW-0812">Transmembrane</keyword>
<dbReference type="GO" id="GO:0005789">
    <property type="term" value="C:endoplasmic reticulum membrane"/>
    <property type="evidence" value="ECO:0007669"/>
    <property type="project" value="UniProtKB-SubCell"/>
</dbReference>
<evidence type="ECO:0000256" key="3">
    <source>
        <dbReference type="ARBA" id="ARBA00007063"/>
    </source>
</evidence>
<dbReference type="GO" id="GO:0006487">
    <property type="term" value="P:protein N-linked glycosylation"/>
    <property type="evidence" value="ECO:0007669"/>
    <property type="project" value="TreeGrafter"/>
</dbReference>
<evidence type="ECO:0000256" key="13">
    <source>
        <dbReference type="SAM" id="SignalP"/>
    </source>
</evidence>
<evidence type="ECO:0000313" key="14">
    <source>
        <dbReference type="EMBL" id="KAE8249674.1"/>
    </source>
</evidence>
<proteinExistence type="inferred from homology"/>
<sequence length="646" mass="70648">MRGLWSRPLRATSLLVPAVALAHVFLAPYSKVEESFSTQATHDILVHGVLPSALPAYDHLVFPGAVPRSFLGPIILAIITYPFAVFGQAVGLVRTSAHVQTIMRCALVLLTSERFASFATALFAPPKLTRREAGIHRACFDIITALQFHFLFWASRTTPNSIALPFVLHAFKLVAALPSSQPRFLRGITLLTFLASILRLELAGFLVPASLLFLAGVGSGTPSKLVRLVNLLRAGVVGGLLGAVSSILVDTYFWRGSAALLQPRQWVWPELSGLLFNVVEGKSSDWGVSPWHTYLTSSVPKLLSGTSVFLAWTIITRLQPQADRKGKAKSVPSVNKRLPNMTPIRWLLALCVGHIGLLSCLAHKEWRFIVYTVPCFNAGAALGLRRCLMTRSRRIATVLALGLTAAISTLLTLISHVNYPGGHALAELERSLSSISPTSTHAARIHIDVLPAMTGVTLFQALRLQRHTTTAAGEKQRGGAFGTAWLPSAVPIVKNQQGSSQVVYDKTENIDRSPTNESAVALWSSYDFLLTDRASCRMFEEEQPNSESEEAESADLGLFEPYFEVQAYVGVQIKRPRTYLEGLRYPNGEAWQTILASSSSTHSEGSPSKHVGLSKWWRTANALLPLQIQTAPAITVCRKRRQQTPE</sequence>
<comment type="subcellular location">
    <subcellularLocation>
        <location evidence="1 12">Endoplasmic reticulum membrane</location>
        <topology evidence="1 12">Multi-pass membrane protein</topology>
    </subcellularLocation>
</comment>
<dbReference type="EMBL" id="LWDE02000270">
    <property type="protein sequence ID" value="KAE8249674.1"/>
    <property type="molecule type" value="Genomic_DNA"/>
</dbReference>
<dbReference type="PANTHER" id="PTHR22760:SF1">
    <property type="entry name" value="DOL-P-MAN:MAN(7)GLCNAC(2)-PP-DOL ALPHA-1,6-MANNOSYLTRANSFERASE"/>
    <property type="match status" value="1"/>
</dbReference>
<feature type="transmembrane region" description="Helical" evidence="12">
    <location>
        <begin position="70"/>
        <end position="93"/>
    </location>
</feature>
<gene>
    <name evidence="14" type="ORF">A4X06_0g3121</name>
</gene>
<organism evidence="14 15">
    <name type="scientific">Tilletia controversa</name>
    <name type="common">dwarf bunt fungus</name>
    <dbReference type="NCBI Taxonomy" id="13291"/>
    <lineage>
        <taxon>Eukaryota</taxon>
        <taxon>Fungi</taxon>
        <taxon>Dikarya</taxon>
        <taxon>Basidiomycota</taxon>
        <taxon>Ustilaginomycotina</taxon>
        <taxon>Exobasidiomycetes</taxon>
        <taxon>Tilletiales</taxon>
        <taxon>Tilletiaceae</taxon>
        <taxon>Tilletia</taxon>
    </lineage>
</organism>
<feature type="signal peptide" evidence="13">
    <location>
        <begin position="1"/>
        <end position="22"/>
    </location>
</feature>
<feature type="chain" id="PRO_5036460269" description="Mannosyltransferase" evidence="13">
    <location>
        <begin position="23"/>
        <end position="646"/>
    </location>
</feature>
<reference evidence="14" key="2">
    <citation type="journal article" date="2019" name="IMA Fungus">
        <title>Genome sequencing and comparison of five Tilletia species to identify candidate genes for the detection of regulated species infecting wheat.</title>
        <authorList>
            <person name="Nguyen H.D.T."/>
            <person name="Sultana T."/>
            <person name="Kesanakurti P."/>
            <person name="Hambleton S."/>
        </authorList>
    </citation>
    <scope>NUCLEOTIDE SEQUENCE</scope>
    <source>
        <strain evidence="14">DAOMC 236426</strain>
    </source>
</reference>
<evidence type="ECO:0000256" key="1">
    <source>
        <dbReference type="ARBA" id="ARBA00004477"/>
    </source>
</evidence>
<dbReference type="PANTHER" id="PTHR22760">
    <property type="entry name" value="GLYCOSYLTRANSFERASE"/>
    <property type="match status" value="1"/>
</dbReference>
<keyword evidence="15" id="KW-1185">Reference proteome</keyword>
<feature type="transmembrane region" description="Helical" evidence="12">
    <location>
        <begin position="395"/>
        <end position="414"/>
    </location>
</feature>
<dbReference type="GO" id="GO:0052917">
    <property type="term" value="F:dol-P-Man:Man(7)GlcNAc(2)-PP-Dol alpha-1,6-mannosyltransferase activity"/>
    <property type="evidence" value="ECO:0007669"/>
    <property type="project" value="UniProtKB-EC"/>
</dbReference>
<dbReference type="EC" id="2.4.1.-" evidence="12"/>
<keyword evidence="5" id="KW-0808">Transferase</keyword>
<protein>
    <recommendedName>
        <fullName evidence="12">Mannosyltransferase</fullName>
        <ecNumber evidence="12">2.4.1.-</ecNumber>
    </recommendedName>
</protein>
<evidence type="ECO:0000256" key="4">
    <source>
        <dbReference type="ARBA" id="ARBA00022676"/>
    </source>
</evidence>